<dbReference type="PANTHER" id="PTHR31683:SF18">
    <property type="entry name" value="PECTATE LYASE 21-RELATED"/>
    <property type="match status" value="1"/>
</dbReference>
<keyword evidence="2" id="KW-0964">Secreted</keyword>
<feature type="compositionally biased region" description="Pro residues" evidence="3">
    <location>
        <begin position="219"/>
        <end position="231"/>
    </location>
</feature>
<dbReference type="GO" id="GO:0030570">
    <property type="term" value="F:pectate lyase activity"/>
    <property type="evidence" value="ECO:0007669"/>
    <property type="project" value="InterPro"/>
</dbReference>
<dbReference type="Gene3D" id="2.60.120.560">
    <property type="entry name" value="Exo-inulinase, domain 1"/>
    <property type="match status" value="1"/>
</dbReference>
<keyword evidence="1 2" id="KW-0456">Lyase</keyword>
<dbReference type="GO" id="GO:0016787">
    <property type="term" value="F:hydrolase activity"/>
    <property type="evidence" value="ECO:0007669"/>
    <property type="project" value="InterPro"/>
</dbReference>
<feature type="region of interest" description="Disordered" evidence="3">
    <location>
        <begin position="209"/>
        <end position="262"/>
    </location>
</feature>
<feature type="chain" id="PRO_5007478220" evidence="4">
    <location>
        <begin position="39"/>
        <end position="543"/>
    </location>
</feature>
<dbReference type="OrthoDB" id="9804661at2"/>
<dbReference type="Pfam" id="PF06439">
    <property type="entry name" value="3keto-disac_hyd"/>
    <property type="match status" value="1"/>
</dbReference>
<keyword evidence="7" id="KW-1185">Reference proteome</keyword>
<protein>
    <submittedName>
        <fullName evidence="6">Pectate lyase</fullName>
    </submittedName>
</protein>
<dbReference type="Proteomes" id="UP000070620">
    <property type="component" value="Unassembled WGS sequence"/>
</dbReference>
<dbReference type="RefSeq" id="WP_067369312.1">
    <property type="nucleotide sequence ID" value="NZ_JBIUBN010000012.1"/>
</dbReference>
<name>A0A136PNJ4_9ACTN</name>
<evidence type="ECO:0000259" key="5">
    <source>
        <dbReference type="SMART" id="SM00656"/>
    </source>
</evidence>
<evidence type="ECO:0000256" key="1">
    <source>
        <dbReference type="ARBA" id="ARBA00023239"/>
    </source>
</evidence>
<evidence type="ECO:0000256" key="2">
    <source>
        <dbReference type="RuleBase" id="RU361173"/>
    </source>
</evidence>
<proteinExistence type="inferred from homology"/>
<sequence>MSIFGRVLLPRHRPLLAGGLALATVTAVVASAAGTANAATLLTEDFEGGTTAAWSRSGGSWSVTAEDSGVYRQASTGSDARAQSGATSWTDYGVEARVRPLAFSGVDRSVGVVARAQSMSSYYHLGLTNTGRVQLGKRLGGNPQVLATSAATVTTGTWYTLRLEAFGSSLRGFLDGVQVLSATDTSLASGRVGLYTSYASASFDDVVVEDTPASGGPGTPTPSPTTSPPPAGTCDTSGRPTGFASVTAWGQSGTTGGAGGPTVEVDTATEFLAAIGQPGPLNICVRGMIALPSTPQMHDVTSDKTIVGIGANSGITGGGLTIGLPVDATVTSPPPNAVHNVIIRNMVFRGATDDSINIQMFSHHIWVDHSDLSQGYDGLLDIKRGSSYVTVSWNHFHHHTKNMLLGHDDRNGAQDIGRLKVTYHHNWLDGTPQRNPRIRFGEPVHIYNNYFYRNSDAGVACQADAGCLVEGNYFDSVEEPVTNRYAGPAGRCVARNNVFTGTEPGQPVCSGSVQEARDYYGYTLDDPATVKAVVTAGAGVGRI</sequence>
<dbReference type="GO" id="GO:0000272">
    <property type="term" value="P:polysaccharide catabolic process"/>
    <property type="evidence" value="ECO:0007669"/>
    <property type="project" value="UniProtKB-KW"/>
</dbReference>
<dbReference type="InterPro" id="IPR011050">
    <property type="entry name" value="Pectin_lyase_fold/virulence"/>
</dbReference>
<dbReference type="SUPFAM" id="SSF51126">
    <property type="entry name" value="Pectin lyase-like"/>
    <property type="match status" value="1"/>
</dbReference>
<comment type="subcellular location">
    <subcellularLocation>
        <location evidence="2">Secreted</location>
    </subcellularLocation>
</comment>
<dbReference type="AlphaFoldDB" id="A0A136PNJ4"/>
<dbReference type="InterPro" id="IPR012334">
    <property type="entry name" value="Pectin_lyas_fold"/>
</dbReference>
<gene>
    <name evidence="6" type="ORF">AWW66_21250</name>
</gene>
<dbReference type="Pfam" id="PF00544">
    <property type="entry name" value="Pectate_lyase_4"/>
    <property type="match status" value="1"/>
</dbReference>
<evidence type="ECO:0000313" key="7">
    <source>
        <dbReference type="Proteomes" id="UP000070620"/>
    </source>
</evidence>
<dbReference type="PANTHER" id="PTHR31683">
    <property type="entry name" value="PECTATE LYASE 18-RELATED"/>
    <property type="match status" value="1"/>
</dbReference>
<feature type="domain" description="Pectate lyase" evidence="5">
    <location>
        <begin position="258"/>
        <end position="480"/>
    </location>
</feature>
<comment type="caution">
    <text evidence="6">The sequence shown here is derived from an EMBL/GenBank/DDBJ whole genome shotgun (WGS) entry which is preliminary data.</text>
</comment>
<evidence type="ECO:0000256" key="3">
    <source>
        <dbReference type="SAM" id="MobiDB-lite"/>
    </source>
</evidence>
<dbReference type="SUPFAM" id="SSF49899">
    <property type="entry name" value="Concanavalin A-like lectins/glucanases"/>
    <property type="match status" value="1"/>
</dbReference>
<evidence type="ECO:0000313" key="6">
    <source>
        <dbReference type="EMBL" id="KXK59995.1"/>
    </source>
</evidence>
<dbReference type="Gene3D" id="2.160.20.10">
    <property type="entry name" value="Single-stranded right-handed beta-helix, Pectin lyase-like"/>
    <property type="match status" value="1"/>
</dbReference>
<dbReference type="InterPro" id="IPR010496">
    <property type="entry name" value="AL/BT2_dom"/>
</dbReference>
<keyword evidence="4" id="KW-0732">Signal</keyword>
<keyword evidence="2" id="KW-0624">Polysaccharide degradation</keyword>
<dbReference type="InterPro" id="IPR002022">
    <property type="entry name" value="Pec_lyase"/>
</dbReference>
<comment type="similarity">
    <text evidence="2">Belongs to the polysaccharide lyase 1 family.</text>
</comment>
<feature type="signal peptide" evidence="4">
    <location>
        <begin position="1"/>
        <end position="38"/>
    </location>
</feature>
<dbReference type="EMBL" id="LRQV01000088">
    <property type="protein sequence ID" value="KXK59995.1"/>
    <property type="molecule type" value="Genomic_DNA"/>
</dbReference>
<dbReference type="SMART" id="SM00656">
    <property type="entry name" value="Amb_all"/>
    <property type="match status" value="1"/>
</dbReference>
<evidence type="ECO:0000256" key="4">
    <source>
        <dbReference type="SAM" id="SignalP"/>
    </source>
</evidence>
<dbReference type="GO" id="GO:0005576">
    <property type="term" value="C:extracellular region"/>
    <property type="evidence" value="ECO:0007669"/>
    <property type="project" value="UniProtKB-SubCell"/>
</dbReference>
<dbReference type="InterPro" id="IPR013320">
    <property type="entry name" value="ConA-like_dom_sf"/>
</dbReference>
<reference evidence="6 7" key="1">
    <citation type="submission" date="2016-01" db="EMBL/GenBank/DDBJ databases">
        <title>Whole genome sequence and analysis of Micromonospora rosaria DSM 803, which can produce antibacterial substance rosamicin.</title>
        <authorList>
            <person name="Yang H."/>
            <person name="He X."/>
            <person name="Zhu D."/>
        </authorList>
    </citation>
    <scope>NUCLEOTIDE SEQUENCE [LARGE SCALE GENOMIC DNA]</scope>
    <source>
        <strain evidence="6 7">DSM 803</strain>
    </source>
</reference>
<organism evidence="6 7">
    <name type="scientific">Micromonospora rosaria</name>
    <dbReference type="NCBI Taxonomy" id="47874"/>
    <lineage>
        <taxon>Bacteria</taxon>
        <taxon>Bacillati</taxon>
        <taxon>Actinomycetota</taxon>
        <taxon>Actinomycetes</taxon>
        <taxon>Micromonosporales</taxon>
        <taxon>Micromonosporaceae</taxon>
        <taxon>Micromonospora</taxon>
    </lineage>
</organism>
<accession>A0A136PNJ4</accession>
<dbReference type="InterPro" id="IPR045032">
    <property type="entry name" value="PEL"/>
</dbReference>
<keyword evidence="2" id="KW-0119">Carbohydrate metabolism</keyword>